<evidence type="ECO:0000256" key="4">
    <source>
        <dbReference type="ARBA" id="ARBA00022801"/>
    </source>
</evidence>
<comment type="cofactor">
    <cofactor evidence="1">
        <name>Zn(2+)</name>
        <dbReference type="ChEBI" id="CHEBI:29105"/>
    </cofactor>
</comment>
<sequence length="434" mass="46929">MADERALDEVVTFTSDLIRIDTTNRGGGDCRERPAAEYAAGKLAEAGLEPVLLERTPGRTNVVARLEGSDPSADALLVHGHLDVVPAEAADWSVDPFSGEVRDGVVWGRGAVDMKNMDAMILAVVRDWARNGVRPRRDLVIAFTADEEDSAEDGSGFLADRHAPLFEGCTEGVSESGAFTFHDGDGRQLYPIAAGERGTGWLKLTARGRAGHGSKVNRENAVTRLAAALTRIGEHEWPLRLTPTVRAALTELAAVYGIETDLTDVDALLDKLGTAGKLVEATVRNSANPTMLEAGYKVNVIPGQAVAYVDGRFLAGAEDEFRATLDRLTGPDVDWEFHHREVALQAPVDSPTFARMRAAVEEFAPEGHVVPYCMSGGTDAKQFSRLGITGYGFAPLKLPEDLDYQALFHGVDERVPVEALHFGVRVLDRFLRTA</sequence>
<dbReference type="Gene3D" id="3.30.70.360">
    <property type="match status" value="1"/>
</dbReference>
<evidence type="ECO:0000313" key="7">
    <source>
        <dbReference type="EMBL" id="GAA3504621.1"/>
    </source>
</evidence>
<dbReference type="Gene3D" id="1.10.150.900">
    <property type="match status" value="1"/>
</dbReference>
<dbReference type="Gene3D" id="3.40.630.10">
    <property type="entry name" value="Zn peptidases"/>
    <property type="match status" value="1"/>
</dbReference>
<proteinExistence type="inferred from homology"/>
<evidence type="ECO:0000313" key="8">
    <source>
        <dbReference type="Proteomes" id="UP001501455"/>
    </source>
</evidence>
<protein>
    <submittedName>
        <fullName evidence="7">M20/M25/M40 family metallo-hydrolase</fullName>
    </submittedName>
</protein>
<dbReference type="EMBL" id="BAAAXF010000082">
    <property type="protein sequence ID" value="GAA3504621.1"/>
    <property type="molecule type" value="Genomic_DNA"/>
</dbReference>
<gene>
    <name evidence="7" type="ORF">GCM10019016_117340</name>
</gene>
<dbReference type="SUPFAM" id="SSF55031">
    <property type="entry name" value="Bacterial exopeptidase dimerisation domain"/>
    <property type="match status" value="1"/>
</dbReference>
<dbReference type="InterPro" id="IPR002933">
    <property type="entry name" value="Peptidase_M20"/>
</dbReference>
<dbReference type="InterPro" id="IPR036264">
    <property type="entry name" value="Bact_exopeptidase_dim_dom"/>
</dbReference>
<keyword evidence="4" id="KW-0378">Hydrolase</keyword>
<reference evidence="8" key="1">
    <citation type="journal article" date="2019" name="Int. J. Syst. Evol. Microbiol.">
        <title>The Global Catalogue of Microorganisms (GCM) 10K type strain sequencing project: providing services to taxonomists for standard genome sequencing and annotation.</title>
        <authorList>
            <consortium name="The Broad Institute Genomics Platform"/>
            <consortium name="The Broad Institute Genome Sequencing Center for Infectious Disease"/>
            <person name="Wu L."/>
            <person name="Ma J."/>
        </authorList>
    </citation>
    <scope>NUCLEOTIDE SEQUENCE [LARGE SCALE GENOMIC DNA]</scope>
    <source>
        <strain evidence="8">JCM 4816</strain>
    </source>
</reference>
<feature type="domain" description="Peptidase M20 dimerisation" evidence="6">
    <location>
        <begin position="195"/>
        <end position="318"/>
    </location>
</feature>
<evidence type="ECO:0000256" key="1">
    <source>
        <dbReference type="ARBA" id="ARBA00001947"/>
    </source>
</evidence>
<evidence type="ECO:0000256" key="5">
    <source>
        <dbReference type="ARBA" id="ARBA00022833"/>
    </source>
</evidence>
<comment type="caution">
    <text evidence="7">The sequence shown here is derived from an EMBL/GenBank/DDBJ whole genome shotgun (WGS) entry which is preliminary data.</text>
</comment>
<dbReference type="Proteomes" id="UP001501455">
    <property type="component" value="Unassembled WGS sequence"/>
</dbReference>
<dbReference type="PROSITE" id="PS00758">
    <property type="entry name" value="ARGE_DAPE_CPG2_1"/>
    <property type="match status" value="1"/>
</dbReference>
<accession>A0ABP6UA72</accession>
<dbReference type="InterPro" id="IPR011650">
    <property type="entry name" value="Peptidase_M20_dimer"/>
</dbReference>
<dbReference type="CDD" id="cd05675">
    <property type="entry name" value="M20_yscS_like"/>
    <property type="match status" value="1"/>
</dbReference>
<dbReference type="InterPro" id="IPR001261">
    <property type="entry name" value="ArgE/DapE_CS"/>
</dbReference>
<dbReference type="PROSITE" id="PS00759">
    <property type="entry name" value="ARGE_DAPE_CPG2_2"/>
    <property type="match status" value="1"/>
</dbReference>
<evidence type="ECO:0000256" key="3">
    <source>
        <dbReference type="ARBA" id="ARBA00022723"/>
    </source>
</evidence>
<name>A0ABP6UA72_9ACTN</name>
<dbReference type="RefSeq" id="WP_345584943.1">
    <property type="nucleotide sequence ID" value="NZ_BAAAXF010000082.1"/>
</dbReference>
<dbReference type="PANTHER" id="PTHR43808:SF8">
    <property type="entry name" value="PEPTIDASE M20 DIMERISATION DOMAIN-CONTAINING PROTEIN"/>
    <property type="match status" value="1"/>
</dbReference>
<dbReference type="PANTHER" id="PTHR43808">
    <property type="entry name" value="ACETYLORNITHINE DEACETYLASE"/>
    <property type="match status" value="1"/>
</dbReference>
<keyword evidence="8" id="KW-1185">Reference proteome</keyword>
<dbReference type="InterPro" id="IPR050072">
    <property type="entry name" value="Peptidase_M20A"/>
</dbReference>
<dbReference type="NCBIfam" id="NF005913">
    <property type="entry name" value="PRK07906.1"/>
    <property type="match status" value="1"/>
</dbReference>
<organism evidence="7 8">
    <name type="scientific">Streptomyces prasinosporus</name>
    <dbReference type="NCBI Taxonomy" id="68256"/>
    <lineage>
        <taxon>Bacteria</taxon>
        <taxon>Bacillati</taxon>
        <taxon>Actinomycetota</taxon>
        <taxon>Actinomycetes</taxon>
        <taxon>Kitasatosporales</taxon>
        <taxon>Streptomycetaceae</taxon>
        <taxon>Streptomyces</taxon>
        <taxon>Streptomyces albogriseolus group</taxon>
    </lineage>
</organism>
<evidence type="ECO:0000259" key="6">
    <source>
        <dbReference type="Pfam" id="PF07687"/>
    </source>
</evidence>
<keyword evidence="3" id="KW-0479">Metal-binding</keyword>
<dbReference type="Pfam" id="PF07687">
    <property type="entry name" value="M20_dimer"/>
    <property type="match status" value="1"/>
</dbReference>
<dbReference type="SUPFAM" id="SSF53187">
    <property type="entry name" value="Zn-dependent exopeptidases"/>
    <property type="match status" value="1"/>
</dbReference>
<dbReference type="Pfam" id="PF01546">
    <property type="entry name" value="Peptidase_M20"/>
    <property type="match status" value="1"/>
</dbReference>
<evidence type="ECO:0000256" key="2">
    <source>
        <dbReference type="ARBA" id="ARBA00006247"/>
    </source>
</evidence>
<keyword evidence="5" id="KW-0862">Zinc</keyword>
<comment type="similarity">
    <text evidence="2">Belongs to the peptidase M20A family.</text>
</comment>